<dbReference type="RefSeq" id="WP_233787884.1">
    <property type="nucleotide sequence ID" value="NZ_RSCL01000004.1"/>
</dbReference>
<dbReference type="PROSITE" id="PS50005">
    <property type="entry name" value="TPR"/>
    <property type="match status" value="1"/>
</dbReference>
<keyword evidence="3" id="KW-1185">Reference proteome</keyword>
<feature type="repeat" description="TPR" evidence="1">
    <location>
        <begin position="68"/>
        <end position="101"/>
    </location>
</feature>
<sequence length="117" mass="13172">MGYFDKSWEICKTAILNSEGNKFTQIHARAIICMAEIKRHQQNFDAATSLHYVAIQMLSEIGAKSDLAEAHYQLALTFAKKGDIEKSQENFDTAIQLFHEMQAPNQIQKVRAGLSPS</sequence>
<gene>
    <name evidence="2" type="ORF">DSM106972_021840</name>
</gene>
<evidence type="ECO:0000256" key="1">
    <source>
        <dbReference type="PROSITE-ProRule" id="PRU00339"/>
    </source>
</evidence>
<evidence type="ECO:0000313" key="2">
    <source>
        <dbReference type="EMBL" id="RUT07924.1"/>
    </source>
</evidence>
<dbReference type="AlphaFoldDB" id="A0A3S1APM3"/>
<protein>
    <submittedName>
        <fullName evidence="2">Uncharacterized protein</fullName>
    </submittedName>
</protein>
<dbReference type="Gene3D" id="1.25.40.10">
    <property type="entry name" value="Tetratricopeptide repeat domain"/>
    <property type="match status" value="1"/>
</dbReference>
<dbReference type="EMBL" id="RSCL01000004">
    <property type="protein sequence ID" value="RUT07924.1"/>
    <property type="molecule type" value="Genomic_DNA"/>
</dbReference>
<dbReference type="SMART" id="SM00028">
    <property type="entry name" value="TPR"/>
    <property type="match status" value="2"/>
</dbReference>
<name>A0A3S1APM3_9CYAN</name>
<dbReference type="SUPFAM" id="SSF48452">
    <property type="entry name" value="TPR-like"/>
    <property type="match status" value="1"/>
</dbReference>
<reference evidence="2" key="2">
    <citation type="journal article" date="2019" name="Genome Biol. Evol.">
        <title>Day and night: Metabolic profiles and evolutionary relationships of six axenic non-marine cyanobacteria.</title>
        <authorList>
            <person name="Will S.E."/>
            <person name="Henke P."/>
            <person name="Boedeker C."/>
            <person name="Huang S."/>
            <person name="Brinkmann H."/>
            <person name="Rohde M."/>
            <person name="Jarek M."/>
            <person name="Friedl T."/>
            <person name="Seufert S."/>
            <person name="Schumacher M."/>
            <person name="Overmann J."/>
            <person name="Neumann-Schaal M."/>
            <person name="Petersen J."/>
        </authorList>
    </citation>
    <scope>NUCLEOTIDE SEQUENCE [LARGE SCALE GENOMIC DNA]</scope>
    <source>
        <strain evidence="2">PCC 7102</strain>
    </source>
</reference>
<dbReference type="InterPro" id="IPR019734">
    <property type="entry name" value="TPR_rpt"/>
</dbReference>
<dbReference type="Proteomes" id="UP000271624">
    <property type="component" value="Unassembled WGS sequence"/>
</dbReference>
<organism evidence="2 3">
    <name type="scientific">Dulcicalothrix desertica PCC 7102</name>
    <dbReference type="NCBI Taxonomy" id="232991"/>
    <lineage>
        <taxon>Bacteria</taxon>
        <taxon>Bacillati</taxon>
        <taxon>Cyanobacteriota</taxon>
        <taxon>Cyanophyceae</taxon>
        <taxon>Nostocales</taxon>
        <taxon>Calotrichaceae</taxon>
        <taxon>Dulcicalothrix</taxon>
    </lineage>
</organism>
<proteinExistence type="predicted"/>
<accession>A0A3S1APM3</accession>
<dbReference type="InterPro" id="IPR011990">
    <property type="entry name" value="TPR-like_helical_dom_sf"/>
</dbReference>
<evidence type="ECO:0000313" key="3">
    <source>
        <dbReference type="Proteomes" id="UP000271624"/>
    </source>
</evidence>
<keyword evidence="1" id="KW-0802">TPR repeat</keyword>
<reference evidence="2" key="1">
    <citation type="submission" date="2018-12" db="EMBL/GenBank/DDBJ databases">
        <authorList>
            <person name="Will S."/>
            <person name="Neumann-Schaal M."/>
            <person name="Henke P."/>
        </authorList>
    </citation>
    <scope>NUCLEOTIDE SEQUENCE</scope>
    <source>
        <strain evidence="2">PCC 7102</strain>
    </source>
</reference>
<comment type="caution">
    <text evidence="2">The sequence shown here is derived from an EMBL/GenBank/DDBJ whole genome shotgun (WGS) entry which is preliminary data.</text>
</comment>